<dbReference type="Proteomes" id="UP001341840">
    <property type="component" value="Unassembled WGS sequence"/>
</dbReference>
<evidence type="ECO:0000313" key="3">
    <source>
        <dbReference type="Proteomes" id="UP001341840"/>
    </source>
</evidence>
<sequence length="52" mass="5809">TSLIPRNGLEWQPTKYRSYRTCVTVRPVGSAKSCRPKANPATERYPANGSLE</sequence>
<gene>
    <name evidence="2" type="ORF">PIB30_050112</name>
</gene>
<dbReference type="EMBL" id="JASCZI010030550">
    <property type="protein sequence ID" value="MED6123541.1"/>
    <property type="molecule type" value="Genomic_DNA"/>
</dbReference>
<keyword evidence="3" id="KW-1185">Reference proteome</keyword>
<feature type="non-terminal residue" evidence="2">
    <location>
        <position position="1"/>
    </location>
</feature>
<evidence type="ECO:0000256" key="1">
    <source>
        <dbReference type="SAM" id="MobiDB-lite"/>
    </source>
</evidence>
<evidence type="ECO:0000313" key="2">
    <source>
        <dbReference type="EMBL" id="MED6123541.1"/>
    </source>
</evidence>
<organism evidence="2 3">
    <name type="scientific">Stylosanthes scabra</name>
    <dbReference type="NCBI Taxonomy" id="79078"/>
    <lineage>
        <taxon>Eukaryota</taxon>
        <taxon>Viridiplantae</taxon>
        <taxon>Streptophyta</taxon>
        <taxon>Embryophyta</taxon>
        <taxon>Tracheophyta</taxon>
        <taxon>Spermatophyta</taxon>
        <taxon>Magnoliopsida</taxon>
        <taxon>eudicotyledons</taxon>
        <taxon>Gunneridae</taxon>
        <taxon>Pentapetalae</taxon>
        <taxon>rosids</taxon>
        <taxon>fabids</taxon>
        <taxon>Fabales</taxon>
        <taxon>Fabaceae</taxon>
        <taxon>Papilionoideae</taxon>
        <taxon>50 kb inversion clade</taxon>
        <taxon>dalbergioids sensu lato</taxon>
        <taxon>Dalbergieae</taxon>
        <taxon>Pterocarpus clade</taxon>
        <taxon>Stylosanthes</taxon>
    </lineage>
</organism>
<protein>
    <submittedName>
        <fullName evidence="2">Uncharacterized protein</fullName>
    </submittedName>
</protein>
<feature type="region of interest" description="Disordered" evidence="1">
    <location>
        <begin position="30"/>
        <end position="52"/>
    </location>
</feature>
<comment type="caution">
    <text evidence="2">The sequence shown here is derived from an EMBL/GenBank/DDBJ whole genome shotgun (WGS) entry which is preliminary data.</text>
</comment>
<name>A0ABU6RIA6_9FABA</name>
<accession>A0ABU6RIA6</accession>
<reference evidence="2 3" key="1">
    <citation type="journal article" date="2023" name="Plants (Basel)">
        <title>Bridging the Gap: Combining Genomics and Transcriptomics Approaches to Understand Stylosanthes scabra, an Orphan Legume from the Brazilian Caatinga.</title>
        <authorList>
            <person name="Ferreira-Neto J.R.C."/>
            <person name="da Silva M.D."/>
            <person name="Binneck E."/>
            <person name="de Melo N.F."/>
            <person name="da Silva R.H."/>
            <person name="de Melo A.L.T.M."/>
            <person name="Pandolfi V."/>
            <person name="Bustamante F.O."/>
            <person name="Brasileiro-Vidal A.C."/>
            <person name="Benko-Iseppon A.M."/>
        </authorList>
    </citation>
    <scope>NUCLEOTIDE SEQUENCE [LARGE SCALE GENOMIC DNA]</scope>
    <source>
        <tissue evidence="2">Leaves</tissue>
    </source>
</reference>
<proteinExistence type="predicted"/>